<evidence type="ECO:0000256" key="3">
    <source>
        <dbReference type="ARBA" id="ARBA00022679"/>
    </source>
</evidence>
<dbReference type="InterPro" id="IPR011009">
    <property type="entry name" value="Kinase-like_dom_sf"/>
</dbReference>
<comment type="caution">
    <text evidence="10">The sequence shown here is derived from an EMBL/GenBank/DDBJ whole genome shotgun (WGS) entry which is preliminary data.</text>
</comment>
<keyword evidence="4" id="KW-0547">Nucleotide-binding</keyword>
<evidence type="ECO:0000256" key="4">
    <source>
        <dbReference type="ARBA" id="ARBA00022741"/>
    </source>
</evidence>
<gene>
    <name evidence="10" type="ORF">PGLA1383_LOCUS40719</name>
</gene>
<comment type="catalytic activity">
    <reaction evidence="7">
        <text>L-threonyl-[protein] + ATP = O-phospho-L-threonyl-[protein] + ADP + H(+)</text>
        <dbReference type="Rhea" id="RHEA:46608"/>
        <dbReference type="Rhea" id="RHEA-COMP:11060"/>
        <dbReference type="Rhea" id="RHEA-COMP:11605"/>
        <dbReference type="ChEBI" id="CHEBI:15378"/>
        <dbReference type="ChEBI" id="CHEBI:30013"/>
        <dbReference type="ChEBI" id="CHEBI:30616"/>
        <dbReference type="ChEBI" id="CHEBI:61977"/>
        <dbReference type="ChEBI" id="CHEBI:456216"/>
        <dbReference type="EC" id="2.7.11.1"/>
    </reaction>
</comment>
<evidence type="ECO:0000256" key="7">
    <source>
        <dbReference type="ARBA" id="ARBA00047899"/>
    </source>
</evidence>
<evidence type="ECO:0000256" key="5">
    <source>
        <dbReference type="ARBA" id="ARBA00022777"/>
    </source>
</evidence>
<evidence type="ECO:0000259" key="9">
    <source>
        <dbReference type="PROSITE" id="PS50011"/>
    </source>
</evidence>
<dbReference type="Pfam" id="PF00069">
    <property type="entry name" value="Pkinase"/>
    <property type="match status" value="1"/>
</dbReference>
<keyword evidence="6" id="KW-0067">ATP-binding</keyword>
<keyword evidence="2" id="KW-0723">Serine/threonine-protein kinase</keyword>
<dbReference type="SMART" id="SM00220">
    <property type="entry name" value="S_TKc"/>
    <property type="match status" value="1"/>
</dbReference>
<sequence length="316" mass="35650">MGRNSMASEAYLTEERHMSLESALEGRTLSLEPWDYQRFVLIATLQEAPRNFGRVELCKDLITDQLVAAKAMPLAWTCRSHQEFIATYPDSFELPWRDICVTHYLSKEGIARVCDLIGVFKRWKPCPAAAENGCFGLQETAGASDVILCDGAYEELCMVLSYCAGADLFLWLEKSLPTLGVEREWACRPVLRQVLQAVCEIHERGIAHGDLSLENILLAHEEELDPDLVQIRIIDFGACSGRFAEGVRGKASYQAPEMHLCQEYDAFQADAFSVGVMMFTLAVGNYPWKSTRQHGCCQSFRFYLSRFQINICCCLL</sequence>
<dbReference type="InterPro" id="IPR000719">
    <property type="entry name" value="Prot_kinase_dom"/>
</dbReference>
<evidence type="ECO:0000256" key="8">
    <source>
        <dbReference type="ARBA" id="ARBA00048679"/>
    </source>
</evidence>
<evidence type="ECO:0000313" key="11">
    <source>
        <dbReference type="Proteomes" id="UP000654075"/>
    </source>
</evidence>
<dbReference type="Proteomes" id="UP000654075">
    <property type="component" value="Unassembled WGS sequence"/>
</dbReference>
<protein>
    <recommendedName>
        <fullName evidence="1">non-specific serine/threonine protein kinase</fullName>
        <ecNumber evidence="1">2.7.11.1</ecNumber>
    </recommendedName>
</protein>
<feature type="domain" description="Protein kinase" evidence="9">
    <location>
        <begin position="41"/>
        <end position="316"/>
    </location>
</feature>
<evidence type="ECO:0000256" key="6">
    <source>
        <dbReference type="ARBA" id="ARBA00022840"/>
    </source>
</evidence>
<dbReference type="PROSITE" id="PS50011">
    <property type="entry name" value="PROTEIN_KINASE_DOM"/>
    <property type="match status" value="1"/>
</dbReference>
<comment type="catalytic activity">
    <reaction evidence="8">
        <text>L-seryl-[protein] + ATP = O-phospho-L-seryl-[protein] + ADP + H(+)</text>
        <dbReference type="Rhea" id="RHEA:17989"/>
        <dbReference type="Rhea" id="RHEA-COMP:9863"/>
        <dbReference type="Rhea" id="RHEA-COMP:11604"/>
        <dbReference type="ChEBI" id="CHEBI:15378"/>
        <dbReference type="ChEBI" id="CHEBI:29999"/>
        <dbReference type="ChEBI" id="CHEBI:30616"/>
        <dbReference type="ChEBI" id="CHEBI:83421"/>
        <dbReference type="ChEBI" id="CHEBI:456216"/>
        <dbReference type="EC" id="2.7.11.1"/>
    </reaction>
</comment>
<dbReference type="OMA" id="VGNYPWK"/>
<evidence type="ECO:0000256" key="2">
    <source>
        <dbReference type="ARBA" id="ARBA00022527"/>
    </source>
</evidence>
<keyword evidence="3" id="KW-0808">Transferase</keyword>
<evidence type="ECO:0000256" key="1">
    <source>
        <dbReference type="ARBA" id="ARBA00012513"/>
    </source>
</evidence>
<dbReference type="OrthoDB" id="4062651at2759"/>
<dbReference type="PANTHER" id="PTHR24343">
    <property type="entry name" value="SERINE/THREONINE KINASE"/>
    <property type="match status" value="1"/>
</dbReference>
<dbReference type="Gene3D" id="1.10.510.10">
    <property type="entry name" value="Transferase(Phosphotransferase) domain 1"/>
    <property type="match status" value="1"/>
</dbReference>
<organism evidence="10 11">
    <name type="scientific">Polarella glacialis</name>
    <name type="common">Dinoflagellate</name>
    <dbReference type="NCBI Taxonomy" id="89957"/>
    <lineage>
        <taxon>Eukaryota</taxon>
        <taxon>Sar</taxon>
        <taxon>Alveolata</taxon>
        <taxon>Dinophyceae</taxon>
        <taxon>Suessiales</taxon>
        <taxon>Suessiaceae</taxon>
        <taxon>Polarella</taxon>
    </lineage>
</organism>
<keyword evidence="11" id="KW-1185">Reference proteome</keyword>
<evidence type="ECO:0000313" key="10">
    <source>
        <dbReference type="EMBL" id="CAE8623454.1"/>
    </source>
</evidence>
<proteinExistence type="predicted"/>
<name>A0A813GER2_POLGL</name>
<accession>A0A813GER2</accession>
<dbReference type="EC" id="2.7.11.1" evidence="1"/>
<reference evidence="10" key="1">
    <citation type="submission" date="2021-02" db="EMBL/GenBank/DDBJ databases">
        <authorList>
            <person name="Dougan E. K."/>
            <person name="Rhodes N."/>
            <person name="Thang M."/>
            <person name="Chan C."/>
        </authorList>
    </citation>
    <scope>NUCLEOTIDE SEQUENCE</scope>
</reference>
<dbReference type="AlphaFoldDB" id="A0A813GER2"/>
<keyword evidence="5" id="KW-0418">Kinase</keyword>
<dbReference type="GO" id="GO:0004674">
    <property type="term" value="F:protein serine/threonine kinase activity"/>
    <property type="evidence" value="ECO:0007669"/>
    <property type="project" value="UniProtKB-KW"/>
</dbReference>
<dbReference type="SUPFAM" id="SSF56112">
    <property type="entry name" value="Protein kinase-like (PK-like)"/>
    <property type="match status" value="1"/>
</dbReference>
<dbReference type="GO" id="GO:0005524">
    <property type="term" value="F:ATP binding"/>
    <property type="evidence" value="ECO:0007669"/>
    <property type="project" value="UniProtKB-KW"/>
</dbReference>
<dbReference type="EMBL" id="CAJNNV010028173">
    <property type="protein sequence ID" value="CAE8623454.1"/>
    <property type="molecule type" value="Genomic_DNA"/>
</dbReference>